<evidence type="ECO:0000313" key="3">
    <source>
        <dbReference type="Proteomes" id="UP001153636"/>
    </source>
</evidence>
<proteinExistence type="predicted"/>
<name>A0A9P0GLJ9_9CUCU</name>
<evidence type="ECO:0000256" key="1">
    <source>
        <dbReference type="SAM" id="Coils"/>
    </source>
</evidence>
<keyword evidence="3" id="KW-1185">Reference proteome</keyword>
<dbReference type="OrthoDB" id="6774265at2759"/>
<keyword evidence="1" id="KW-0175">Coiled coil</keyword>
<sequence>MSPKNNKTKTREEILEQKRLTERLRYERLKKDPKKKEELREKVRRKYQIKKEKDTRKLVKDMNRREHNAVKKNWKEYCTTYRAKKKALQEVTNTFIRENTPDSECLVAVSPTPARSSIYSIINMRKSRAKKKRERIIREKDRKINHYKKKLEKYRKRLQRLEKANMKNIVDTPKTKLQKMCDVPETRKEVVKKAIFG</sequence>
<accession>A0A9P0GLJ9</accession>
<protein>
    <submittedName>
        <fullName evidence="2">Uncharacterized protein</fullName>
    </submittedName>
</protein>
<dbReference type="Proteomes" id="UP001153636">
    <property type="component" value="Chromosome 9"/>
</dbReference>
<dbReference type="EMBL" id="OV651821">
    <property type="protein sequence ID" value="CAH1115642.1"/>
    <property type="molecule type" value="Genomic_DNA"/>
</dbReference>
<feature type="coiled-coil region" evidence="1">
    <location>
        <begin position="137"/>
        <end position="164"/>
    </location>
</feature>
<organism evidence="2 3">
    <name type="scientific">Psylliodes chrysocephalus</name>
    <dbReference type="NCBI Taxonomy" id="3402493"/>
    <lineage>
        <taxon>Eukaryota</taxon>
        <taxon>Metazoa</taxon>
        <taxon>Ecdysozoa</taxon>
        <taxon>Arthropoda</taxon>
        <taxon>Hexapoda</taxon>
        <taxon>Insecta</taxon>
        <taxon>Pterygota</taxon>
        <taxon>Neoptera</taxon>
        <taxon>Endopterygota</taxon>
        <taxon>Coleoptera</taxon>
        <taxon>Polyphaga</taxon>
        <taxon>Cucujiformia</taxon>
        <taxon>Chrysomeloidea</taxon>
        <taxon>Chrysomelidae</taxon>
        <taxon>Galerucinae</taxon>
        <taxon>Alticini</taxon>
        <taxon>Psylliodes</taxon>
    </lineage>
</organism>
<reference evidence="2" key="1">
    <citation type="submission" date="2022-01" db="EMBL/GenBank/DDBJ databases">
        <authorList>
            <person name="King R."/>
        </authorList>
    </citation>
    <scope>NUCLEOTIDE SEQUENCE</scope>
</reference>
<dbReference type="AlphaFoldDB" id="A0A9P0GLJ9"/>
<evidence type="ECO:0000313" key="2">
    <source>
        <dbReference type="EMBL" id="CAH1115642.1"/>
    </source>
</evidence>
<gene>
    <name evidence="2" type="ORF">PSYICH_LOCUS14952</name>
</gene>